<accession>A0A9C7UQN5</accession>
<dbReference type="Gene3D" id="4.10.280.110">
    <property type="entry name" value="Pre-mRNA processing factor 4 domain"/>
    <property type="match status" value="1"/>
</dbReference>
<organism evidence="10 11">
    <name type="scientific">Galdieria partita</name>
    <dbReference type="NCBI Taxonomy" id="83374"/>
    <lineage>
        <taxon>Eukaryota</taxon>
        <taxon>Rhodophyta</taxon>
        <taxon>Bangiophyceae</taxon>
        <taxon>Galdieriales</taxon>
        <taxon>Galdieriaceae</taxon>
        <taxon>Galdieria</taxon>
    </lineage>
</organism>
<keyword evidence="5" id="KW-0747">Spliceosome</keyword>
<dbReference type="InterPro" id="IPR004098">
    <property type="entry name" value="Prp18"/>
</dbReference>
<dbReference type="GO" id="GO:0005682">
    <property type="term" value="C:U5 snRNP"/>
    <property type="evidence" value="ECO:0007669"/>
    <property type="project" value="TreeGrafter"/>
</dbReference>
<keyword evidence="11" id="KW-1185">Reference proteome</keyword>
<dbReference type="SMART" id="SM00500">
    <property type="entry name" value="SFM"/>
    <property type="match status" value="1"/>
</dbReference>
<protein>
    <recommendedName>
        <fullName evidence="3">Pre-mRNA-splicing factor 18</fullName>
    </recommendedName>
</protein>
<name>A0A9C7UQN5_9RHOD</name>
<sequence>MSKALSTLKSQVEKRKIELQTQNKTKKWKRLGDEWKEENKEQQETKETQSPIIQSKEEATDTTNKEPPLPKEEVIERLRAWEQPATLFGETHYERYIRLRDLELRNSEESKGQRNIFQQKLRQFKEKDELENFYRVTDKELPSKGLAAQKVKEEIHAAEEGPEFCKTTEEYCFRYMRRLLKMWKAEVEQLDEETKRTSLGRKTLATFEQTKEYLKPLFRKLKKQQLDKSILKSLEKILRYVEQREYVLANDEYLRLAIGNAPWPVGATMVGIHARTAREKIAEGKIAHVMNDEETRKYIQAVKRLITLSQKWYPTVPSKMVVG</sequence>
<evidence type="ECO:0000256" key="7">
    <source>
        <dbReference type="ARBA" id="ARBA00023242"/>
    </source>
</evidence>
<dbReference type="AlphaFoldDB" id="A0A9C7UQN5"/>
<dbReference type="InterPro" id="IPR036285">
    <property type="entry name" value="PRP4-like_sf"/>
</dbReference>
<dbReference type="InterPro" id="IPR014906">
    <property type="entry name" value="PRP4-like"/>
</dbReference>
<feature type="region of interest" description="Disordered" evidence="8">
    <location>
        <begin position="23"/>
        <end position="68"/>
    </location>
</feature>
<dbReference type="PANTHER" id="PTHR13007">
    <property type="entry name" value="PRE-MRNA SPLICING FACTOR-RELATED"/>
    <property type="match status" value="1"/>
</dbReference>
<dbReference type="SUPFAM" id="SSF158230">
    <property type="entry name" value="PRP4-like"/>
    <property type="match status" value="1"/>
</dbReference>
<evidence type="ECO:0000256" key="1">
    <source>
        <dbReference type="ARBA" id="ARBA00004123"/>
    </source>
</evidence>
<evidence type="ECO:0000313" key="11">
    <source>
        <dbReference type="Proteomes" id="UP001061958"/>
    </source>
</evidence>
<comment type="similarity">
    <text evidence="2">Belongs to the PRP18 family.</text>
</comment>
<keyword evidence="6" id="KW-0508">mRNA splicing</keyword>
<dbReference type="Pfam" id="PF08799">
    <property type="entry name" value="PRP4"/>
    <property type="match status" value="1"/>
</dbReference>
<dbReference type="SUPFAM" id="SSF47938">
    <property type="entry name" value="Functional domain of the splicing factor Prp18"/>
    <property type="match status" value="1"/>
</dbReference>
<dbReference type="EMBL" id="BQMJ01000028">
    <property type="protein sequence ID" value="GJQ11876.1"/>
    <property type="molecule type" value="Genomic_DNA"/>
</dbReference>
<evidence type="ECO:0000313" key="10">
    <source>
        <dbReference type="EMBL" id="GJQ11876.1"/>
    </source>
</evidence>
<comment type="caution">
    <text evidence="10">The sequence shown here is derived from an EMBL/GenBank/DDBJ whole genome shotgun (WGS) entry which is preliminary data.</text>
</comment>
<proteinExistence type="inferred from homology"/>
<dbReference type="GO" id="GO:0000350">
    <property type="term" value="P:generation of catalytic spliceosome for second transesterification step"/>
    <property type="evidence" value="ECO:0007669"/>
    <property type="project" value="TreeGrafter"/>
</dbReference>
<evidence type="ECO:0000256" key="6">
    <source>
        <dbReference type="ARBA" id="ARBA00023187"/>
    </source>
</evidence>
<evidence type="ECO:0000256" key="2">
    <source>
        <dbReference type="ARBA" id="ARBA00008137"/>
    </source>
</evidence>
<reference evidence="10" key="2">
    <citation type="submission" date="2022-01" db="EMBL/GenBank/DDBJ databases">
        <authorList>
            <person name="Hirooka S."/>
            <person name="Miyagishima S.Y."/>
        </authorList>
    </citation>
    <scope>NUCLEOTIDE SEQUENCE</scope>
    <source>
        <strain evidence="10">NBRC 102759</strain>
    </source>
</reference>
<reference evidence="10" key="1">
    <citation type="journal article" date="2022" name="Proc. Natl. Acad. Sci. U.S.A.">
        <title>Life cycle and functional genomics of the unicellular red alga Galdieria for elucidating algal and plant evolution and industrial use.</title>
        <authorList>
            <person name="Hirooka S."/>
            <person name="Itabashi T."/>
            <person name="Ichinose T.M."/>
            <person name="Onuma R."/>
            <person name="Fujiwara T."/>
            <person name="Yamashita S."/>
            <person name="Jong L.W."/>
            <person name="Tomita R."/>
            <person name="Iwane A.H."/>
            <person name="Miyagishima S.Y."/>
        </authorList>
    </citation>
    <scope>NUCLEOTIDE SEQUENCE</scope>
    <source>
        <strain evidence="10">NBRC 102759</strain>
    </source>
</reference>
<feature type="domain" description="Pre-mRNA processing factor 4 (PRP4)-like" evidence="9">
    <location>
        <begin position="69"/>
        <end position="119"/>
    </location>
</feature>
<gene>
    <name evidence="10" type="ORF">GpartN1_g3667.t1</name>
</gene>
<dbReference type="InterPro" id="IPR039979">
    <property type="entry name" value="PRPF18"/>
</dbReference>
<comment type="subcellular location">
    <subcellularLocation>
        <location evidence="1">Nucleus</location>
    </subcellularLocation>
</comment>
<dbReference type="Gene3D" id="1.20.940.10">
    <property type="entry name" value="Functional domain of the splicing factor Prp18"/>
    <property type="match status" value="1"/>
</dbReference>
<dbReference type="OrthoDB" id="1796at2759"/>
<evidence type="ECO:0000256" key="8">
    <source>
        <dbReference type="SAM" id="MobiDB-lite"/>
    </source>
</evidence>
<evidence type="ECO:0000256" key="4">
    <source>
        <dbReference type="ARBA" id="ARBA00022664"/>
    </source>
</evidence>
<evidence type="ECO:0000256" key="5">
    <source>
        <dbReference type="ARBA" id="ARBA00022728"/>
    </source>
</evidence>
<feature type="compositionally biased region" description="Basic and acidic residues" evidence="8">
    <location>
        <begin position="30"/>
        <end position="47"/>
    </location>
</feature>
<dbReference type="PANTHER" id="PTHR13007:SF19">
    <property type="entry name" value="PRE-MRNA-SPLICING FACTOR 18"/>
    <property type="match status" value="1"/>
</dbReference>
<keyword evidence="4" id="KW-0507">mRNA processing</keyword>
<dbReference type="GO" id="GO:0046540">
    <property type="term" value="C:U4/U6 x U5 tri-snRNP complex"/>
    <property type="evidence" value="ECO:0007669"/>
    <property type="project" value="TreeGrafter"/>
</dbReference>
<evidence type="ECO:0000256" key="3">
    <source>
        <dbReference type="ARBA" id="ARBA00018242"/>
    </source>
</evidence>
<dbReference type="Pfam" id="PF02840">
    <property type="entry name" value="Prp18"/>
    <property type="match status" value="1"/>
</dbReference>
<evidence type="ECO:0000259" key="9">
    <source>
        <dbReference type="SMART" id="SM00500"/>
    </source>
</evidence>
<keyword evidence="7" id="KW-0539">Nucleus</keyword>
<dbReference type="Proteomes" id="UP001061958">
    <property type="component" value="Unassembled WGS sequence"/>
</dbReference>
<dbReference type="GO" id="GO:0071021">
    <property type="term" value="C:U2-type post-spliceosomal complex"/>
    <property type="evidence" value="ECO:0007669"/>
    <property type="project" value="TreeGrafter"/>
</dbReference>